<dbReference type="SUPFAM" id="SSF54695">
    <property type="entry name" value="POZ domain"/>
    <property type="match status" value="1"/>
</dbReference>
<protein>
    <recommendedName>
        <fullName evidence="1">BTB domain-containing protein</fullName>
    </recommendedName>
</protein>
<reference evidence="2" key="1">
    <citation type="submission" date="2019-10" db="EMBL/GenBank/DDBJ databases">
        <authorList>
            <consortium name="DOE Joint Genome Institute"/>
            <person name="Kuo A."/>
            <person name="Miyauchi S."/>
            <person name="Kiss E."/>
            <person name="Drula E."/>
            <person name="Kohler A."/>
            <person name="Sanchez-Garcia M."/>
            <person name="Andreopoulos B."/>
            <person name="Barry K.W."/>
            <person name="Bonito G."/>
            <person name="Buee M."/>
            <person name="Carver A."/>
            <person name="Chen C."/>
            <person name="Cichocki N."/>
            <person name="Clum A."/>
            <person name="Culley D."/>
            <person name="Crous P.W."/>
            <person name="Fauchery L."/>
            <person name="Girlanda M."/>
            <person name="Hayes R."/>
            <person name="Keri Z."/>
            <person name="LaButti K."/>
            <person name="Lipzen A."/>
            <person name="Lombard V."/>
            <person name="Magnuson J."/>
            <person name="Maillard F."/>
            <person name="Morin E."/>
            <person name="Murat C."/>
            <person name="Nolan M."/>
            <person name="Ohm R."/>
            <person name="Pangilinan J."/>
            <person name="Pereira M."/>
            <person name="Perotto S."/>
            <person name="Peter M."/>
            <person name="Riley R."/>
            <person name="Sitrit Y."/>
            <person name="Stielow B."/>
            <person name="Szollosi G."/>
            <person name="Zifcakova L."/>
            <person name="Stursova M."/>
            <person name="Spatafora J.W."/>
            <person name="Tedersoo L."/>
            <person name="Vaario L.-M."/>
            <person name="Yamada A."/>
            <person name="Yan M."/>
            <person name="Wang P."/>
            <person name="Xu J."/>
            <person name="Bruns T."/>
            <person name="Baldrian P."/>
            <person name="Vilgalys R."/>
            <person name="Henrissat B."/>
            <person name="Grigoriev I.V."/>
            <person name="Hibbett D."/>
            <person name="Nagy L.G."/>
            <person name="Martin F.M."/>
        </authorList>
    </citation>
    <scope>NUCLEOTIDE SEQUENCE</scope>
    <source>
        <strain evidence="2">Prilba</strain>
    </source>
</reference>
<evidence type="ECO:0000313" key="2">
    <source>
        <dbReference type="EMBL" id="KAF8472345.1"/>
    </source>
</evidence>
<dbReference type="AlphaFoldDB" id="A0A9P5K0H7"/>
<reference evidence="2" key="2">
    <citation type="journal article" date="2020" name="Nat. Commun.">
        <title>Large-scale genome sequencing of mycorrhizal fungi provides insights into the early evolution of symbiotic traits.</title>
        <authorList>
            <person name="Miyauchi S."/>
            <person name="Kiss E."/>
            <person name="Kuo A."/>
            <person name="Drula E."/>
            <person name="Kohler A."/>
            <person name="Sanchez-Garcia M."/>
            <person name="Morin E."/>
            <person name="Andreopoulos B."/>
            <person name="Barry K.W."/>
            <person name="Bonito G."/>
            <person name="Buee M."/>
            <person name="Carver A."/>
            <person name="Chen C."/>
            <person name="Cichocki N."/>
            <person name="Clum A."/>
            <person name="Culley D."/>
            <person name="Crous P.W."/>
            <person name="Fauchery L."/>
            <person name="Girlanda M."/>
            <person name="Hayes R.D."/>
            <person name="Keri Z."/>
            <person name="LaButti K."/>
            <person name="Lipzen A."/>
            <person name="Lombard V."/>
            <person name="Magnuson J."/>
            <person name="Maillard F."/>
            <person name="Murat C."/>
            <person name="Nolan M."/>
            <person name="Ohm R.A."/>
            <person name="Pangilinan J."/>
            <person name="Pereira M.F."/>
            <person name="Perotto S."/>
            <person name="Peter M."/>
            <person name="Pfister S."/>
            <person name="Riley R."/>
            <person name="Sitrit Y."/>
            <person name="Stielow J.B."/>
            <person name="Szollosi G."/>
            <person name="Zifcakova L."/>
            <person name="Stursova M."/>
            <person name="Spatafora J.W."/>
            <person name="Tedersoo L."/>
            <person name="Vaario L.M."/>
            <person name="Yamada A."/>
            <person name="Yan M."/>
            <person name="Wang P."/>
            <person name="Xu J."/>
            <person name="Bruns T."/>
            <person name="Baldrian P."/>
            <person name="Vilgalys R."/>
            <person name="Dunand C."/>
            <person name="Henrissat B."/>
            <person name="Grigoriev I.V."/>
            <person name="Hibbett D."/>
            <person name="Nagy L.G."/>
            <person name="Martin F.M."/>
        </authorList>
    </citation>
    <scope>NUCLEOTIDE SEQUENCE</scope>
    <source>
        <strain evidence="2">Prilba</strain>
    </source>
</reference>
<dbReference type="CDD" id="cd18186">
    <property type="entry name" value="BTB_POZ_ZBTB_KLHL-like"/>
    <property type="match status" value="1"/>
</dbReference>
<dbReference type="PROSITE" id="PS50097">
    <property type="entry name" value="BTB"/>
    <property type="match status" value="1"/>
</dbReference>
<dbReference type="EMBL" id="WHVB01000020">
    <property type="protein sequence ID" value="KAF8472345.1"/>
    <property type="molecule type" value="Genomic_DNA"/>
</dbReference>
<organism evidence="2 3">
    <name type="scientific">Russula ochroleuca</name>
    <dbReference type="NCBI Taxonomy" id="152965"/>
    <lineage>
        <taxon>Eukaryota</taxon>
        <taxon>Fungi</taxon>
        <taxon>Dikarya</taxon>
        <taxon>Basidiomycota</taxon>
        <taxon>Agaricomycotina</taxon>
        <taxon>Agaricomycetes</taxon>
        <taxon>Russulales</taxon>
        <taxon>Russulaceae</taxon>
        <taxon>Russula</taxon>
    </lineage>
</organism>
<gene>
    <name evidence="2" type="ORF">DFH94DRAFT_186270</name>
</gene>
<evidence type="ECO:0000259" key="1">
    <source>
        <dbReference type="PROSITE" id="PS50097"/>
    </source>
</evidence>
<feature type="domain" description="BTB" evidence="1">
    <location>
        <begin position="206"/>
        <end position="278"/>
    </location>
</feature>
<dbReference type="InterPro" id="IPR000210">
    <property type="entry name" value="BTB/POZ_dom"/>
</dbReference>
<dbReference type="Proteomes" id="UP000759537">
    <property type="component" value="Unassembled WGS sequence"/>
</dbReference>
<proteinExistence type="predicted"/>
<dbReference type="SMART" id="SM00225">
    <property type="entry name" value="BTB"/>
    <property type="match status" value="1"/>
</dbReference>
<comment type="caution">
    <text evidence="2">The sequence shown here is derived from an EMBL/GenBank/DDBJ whole genome shotgun (WGS) entry which is preliminary data.</text>
</comment>
<dbReference type="Gene3D" id="3.30.710.10">
    <property type="entry name" value="Potassium Channel Kv1.1, Chain A"/>
    <property type="match status" value="1"/>
</dbReference>
<keyword evidence="3" id="KW-1185">Reference proteome</keyword>
<dbReference type="InterPro" id="IPR011333">
    <property type="entry name" value="SKP1/BTB/POZ_sf"/>
</dbReference>
<evidence type="ECO:0000313" key="3">
    <source>
        <dbReference type="Proteomes" id="UP000759537"/>
    </source>
</evidence>
<dbReference type="OrthoDB" id="3357985at2759"/>
<name>A0A9P5K0H7_9AGAM</name>
<sequence>MHRSAELPTHPSGTSIAHLCSAQKYGLRPEALQTARVIFLKQSVTIEDFGDKLDIMPGASLYELWKYYERVQAILASNLTKFRTSCARGTVTLTGLRCTELSSSRIPRWLSQYIESIGKNSNLFDYAELNIAMARHIKAKAHNLNCECASIPGQTIRDFWEALASVVNGSFERAESALCLVQEREDSQAEICSTMSPPIPLDVPDANVIIRSSDNVNFRVHKSLLAMVSPFFKDLLSLPQPFDSEIIDGLPMVQLSEDSELLNSLISIIYPVPTVMPNSYEKVLYLLAACQKYEMASVQSSIRAEVNRGASPVPKEAEAYSAYAIASAKELIPEMENAARLTLDLPLTFETLGQGLRLFEGWALRDLVNYRKRCRDGFIACLDSFLQVHPPGPSSIWFGCPKVMTTGATGEINVQQHHVLPRWLNQLLSRNWTNLLLQKFTDPLDIHSRIRREYFTALQNHASCNFCSGVHMRNGSTFCTELENKLAYARSKVLVVGPSRG</sequence>
<dbReference type="Pfam" id="PF00651">
    <property type="entry name" value="BTB"/>
    <property type="match status" value="1"/>
</dbReference>
<accession>A0A9P5K0H7</accession>